<dbReference type="Proteomes" id="UP001634393">
    <property type="component" value="Unassembled WGS sequence"/>
</dbReference>
<accession>A0ABD3RPM8</accession>
<feature type="compositionally biased region" description="Basic and acidic residues" evidence="1">
    <location>
        <begin position="129"/>
        <end position="147"/>
    </location>
</feature>
<comment type="caution">
    <text evidence="2">The sequence shown here is derived from an EMBL/GenBank/DDBJ whole genome shotgun (WGS) entry which is preliminary data.</text>
</comment>
<protein>
    <recommendedName>
        <fullName evidence="4">Terminase small subunit</fullName>
    </recommendedName>
</protein>
<dbReference type="EMBL" id="JBJXBP010000008">
    <property type="protein sequence ID" value="KAL3814917.1"/>
    <property type="molecule type" value="Genomic_DNA"/>
</dbReference>
<keyword evidence="3" id="KW-1185">Reference proteome</keyword>
<dbReference type="AlphaFoldDB" id="A0ABD3RPM8"/>
<organism evidence="2 3">
    <name type="scientific">Penstemon smallii</name>
    <dbReference type="NCBI Taxonomy" id="265156"/>
    <lineage>
        <taxon>Eukaryota</taxon>
        <taxon>Viridiplantae</taxon>
        <taxon>Streptophyta</taxon>
        <taxon>Embryophyta</taxon>
        <taxon>Tracheophyta</taxon>
        <taxon>Spermatophyta</taxon>
        <taxon>Magnoliopsida</taxon>
        <taxon>eudicotyledons</taxon>
        <taxon>Gunneridae</taxon>
        <taxon>Pentapetalae</taxon>
        <taxon>asterids</taxon>
        <taxon>lamiids</taxon>
        <taxon>Lamiales</taxon>
        <taxon>Plantaginaceae</taxon>
        <taxon>Cheloneae</taxon>
        <taxon>Penstemon</taxon>
    </lineage>
</organism>
<feature type="region of interest" description="Disordered" evidence="1">
    <location>
        <begin position="113"/>
        <end position="147"/>
    </location>
</feature>
<evidence type="ECO:0008006" key="4">
    <source>
        <dbReference type="Google" id="ProtNLM"/>
    </source>
</evidence>
<evidence type="ECO:0000313" key="3">
    <source>
        <dbReference type="Proteomes" id="UP001634393"/>
    </source>
</evidence>
<evidence type="ECO:0000256" key="1">
    <source>
        <dbReference type="SAM" id="MobiDB-lite"/>
    </source>
</evidence>
<name>A0ABD3RPM8_9LAMI</name>
<reference evidence="2 3" key="1">
    <citation type="submission" date="2024-12" db="EMBL/GenBank/DDBJ databases">
        <title>The unique morphological basis and parallel evolutionary history of personate flowers in Penstemon.</title>
        <authorList>
            <person name="Depatie T.H."/>
            <person name="Wessinger C.A."/>
        </authorList>
    </citation>
    <scope>NUCLEOTIDE SEQUENCE [LARGE SCALE GENOMIC DNA]</scope>
    <source>
        <strain evidence="2">WTNN_2</strain>
        <tissue evidence="2">Leaf</tissue>
    </source>
</reference>
<evidence type="ECO:0000313" key="2">
    <source>
        <dbReference type="EMBL" id="KAL3814917.1"/>
    </source>
</evidence>
<proteinExistence type="predicted"/>
<gene>
    <name evidence="2" type="ORF">ACJIZ3_016185</name>
</gene>
<sequence>MAQNSEFAATYKVMKMFERVRREIEMGKLDDDIRSEIDKLLEVTNRFKSVPLDDATKSETHIFSGIAITMKSIMQGNVVEMGDIKSENDKLVELAIRMKSLIQGNVLETGDIKSESGKLGDDINIMKSLRKDTESKSKTEINNQKDE</sequence>